<reference evidence="1" key="1">
    <citation type="submission" date="2021-06" db="EMBL/GenBank/DDBJ databases">
        <authorList>
            <person name="Kallberg Y."/>
            <person name="Tangrot J."/>
            <person name="Rosling A."/>
        </authorList>
    </citation>
    <scope>NUCLEOTIDE SEQUENCE</scope>
    <source>
        <strain evidence="1">CL356</strain>
    </source>
</reference>
<evidence type="ECO:0000313" key="1">
    <source>
        <dbReference type="EMBL" id="CAG8462727.1"/>
    </source>
</evidence>
<keyword evidence="2" id="KW-1185">Reference proteome</keyword>
<gene>
    <name evidence="1" type="ORF">ACOLOM_LOCUS1236</name>
</gene>
<proteinExistence type="predicted"/>
<organism evidence="1 2">
    <name type="scientific">Acaulospora colombiana</name>
    <dbReference type="NCBI Taxonomy" id="27376"/>
    <lineage>
        <taxon>Eukaryota</taxon>
        <taxon>Fungi</taxon>
        <taxon>Fungi incertae sedis</taxon>
        <taxon>Mucoromycota</taxon>
        <taxon>Glomeromycotina</taxon>
        <taxon>Glomeromycetes</taxon>
        <taxon>Diversisporales</taxon>
        <taxon>Acaulosporaceae</taxon>
        <taxon>Acaulospora</taxon>
    </lineage>
</organism>
<sequence>MHFPTRKIQIYQLFAANTNLGKTLFSTGLCRASARSRENSSEEKITSQLLHNKTCYLKPIQTGYPESSDSRFLENLMGADTQIKMKTLFAYEKPVSPHLAVDRNHVPKDRDVLLSIKSYISEFVCECGDDGGTLFLETAGGVASPVMSGTLQSDFYRPLRLPTILIGDSNLGGISTTISSFESLYLRGYDIPIILMFENTELKNHLFLERFFRKFSSDHASKRNIYKSNNDKDLNDSNHIDKNRNSNVIVATVPPPPPFSPVFDRDQLQLKEYFIKNHSEFASILEKLDHWHHNRFDRLDEMGELAEQVIWWPFTQHNKVKKVNVIDSAFDDFMMVYDKYGKGGREKRISKNNMMKNVEKETELKESYDGKLGTMKELFDGSASWWTQGLGHGSSKLSLIASHAAGRYGHVMFPESIHEPALSLSQTLLRTVGNNWASRVFFSDNGSTAMEVALKMALKSSSLRYDFEETEKLKILGLNGSYHGDTIGVMDACGPNVYNEQVAWYTPRGVWLDAPRIQLKNNIYNLIIPFANQEFRYPSLNSLFSPSRPNNDLVSLIYKKYIKDVITTNVNEGCKFGALLIEPILMGSGGMILVDPLFQRVLIEFVREWNNWTEPEKIKKGEISRIGNVNGNQGNEKEWSGLPVIYDEVFTGFWRLGKLSGADILDVTPDIAAYAKLLTGGLLPLATTLTTTSIFNNFLGTTKVDSLLHGHSYTAHPIGCMVANKANWEDEGGNGVWSMWNKEMVEKISCLPNVKGVFALGTILSVELEDIGGGGYASEVSSTVIKQLSDYSTVISNNDILISSRPLGNVIYLMTSLISDRETVRRLEKKVYECLKKTS</sequence>
<comment type="caution">
    <text evidence="1">The sequence shown here is derived from an EMBL/GenBank/DDBJ whole genome shotgun (WGS) entry which is preliminary data.</text>
</comment>
<name>A0ACA9KB19_9GLOM</name>
<dbReference type="Proteomes" id="UP000789525">
    <property type="component" value="Unassembled WGS sequence"/>
</dbReference>
<dbReference type="EMBL" id="CAJVPT010001459">
    <property type="protein sequence ID" value="CAG8462727.1"/>
    <property type="molecule type" value="Genomic_DNA"/>
</dbReference>
<accession>A0ACA9KB19</accession>
<protein>
    <submittedName>
        <fullName evidence="1">3429_t:CDS:1</fullName>
    </submittedName>
</protein>
<evidence type="ECO:0000313" key="2">
    <source>
        <dbReference type="Proteomes" id="UP000789525"/>
    </source>
</evidence>